<comment type="caution">
    <text evidence="4">The sequence shown here is derived from an EMBL/GenBank/DDBJ whole genome shotgun (WGS) entry which is preliminary data.</text>
</comment>
<name>A0A644TJP5_9ZZZZ</name>
<dbReference type="InterPro" id="IPR013783">
    <property type="entry name" value="Ig-like_fold"/>
</dbReference>
<dbReference type="SUPFAM" id="SSF117074">
    <property type="entry name" value="Hypothetical protein PA1324"/>
    <property type="match status" value="1"/>
</dbReference>
<accession>A0A644TJP5</accession>
<evidence type="ECO:0000259" key="3">
    <source>
        <dbReference type="Pfam" id="PF13205"/>
    </source>
</evidence>
<dbReference type="PROSITE" id="PS51257">
    <property type="entry name" value="PROKAR_LIPOPROTEIN"/>
    <property type="match status" value="1"/>
</dbReference>
<proteinExistence type="predicted"/>
<evidence type="ECO:0000256" key="2">
    <source>
        <dbReference type="SAM" id="MobiDB-lite"/>
    </source>
</evidence>
<feature type="region of interest" description="Disordered" evidence="2">
    <location>
        <begin position="42"/>
        <end position="62"/>
    </location>
</feature>
<dbReference type="InterPro" id="IPR032812">
    <property type="entry name" value="SbsA_Ig"/>
</dbReference>
<dbReference type="AlphaFoldDB" id="A0A644TJP5"/>
<feature type="domain" description="SbsA Ig-like" evidence="3">
    <location>
        <begin position="46"/>
        <end position="145"/>
    </location>
</feature>
<sequence>MRKIRNKFRFSIKIKIFASKIIICGVLAIVFFSCAQIGTPSGGQFDRTPPKSKFSKPPHNSTNFHGKTFEVVFDEYISTENTSEEMIISPPLKNKPVVKAHLKTLKVSWTDTLEENTTYIFDFGSSIIDYTEGNRLNNFVYSFSTGNVIDTLEYKGKVLEAYSLKPVAKKYVMLYKSEEKDIAKKEKPSYITRTDSNGNYHFQNIAQGTYQILALDDKNQNLIYDLSNEGIAFSKERVESTFFKLDTSSKTKVSKNNILYFFEPKDSLITLSSSKLLSNYRLRLIFSKSTTDSLDFVFEYPKFSGKEDKDLYVQCNITKDTIDIWSLKQSIDSVKMRIIDIGLKEEIELFNLRKIEDKIKDTFSLKTPASNQAFFEKCLIEMPFPIIDTSTLYKATRISNEDTFAIHLKPSSASPLYLEIEEKLPQNSKQTIIIPQGIIKNSLNQTNDSLSFSLQIDSESDYGNFFFNINDTLNENMSYILILEDSQGKALNKQFSNNKERITFSNLKEGSYKLRIILDMNKNKEWDYGDYSQSRLPEEILYFPKPINIRKNWDLEETWHN</sequence>
<keyword evidence="1" id="KW-0732">Signal</keyword>
<dbReference type="Gene3D" id="2.60.40.10">
    <property type="entry name" value="Immunoglobulins"/>
    <property type="match status" value="1"/>
</dbReference>
<evidence type="ECO:0000256" key="1">
    <source>
        <dbReference type="ARBA" id="ARBA00022729"/>
    </source>
</evidence>
<evidence type="ECO:0000313" key="4">
    <source>
        <dbReference type="EMBL" id="MPL66637.1"/>
    </source>
</evidence>
<protein>
    <recommendedName>
        <fullName evidence="3">SbsA Ig-like domain-containing protein</fullName>
    </recommendedName>
</protein>
<reference evidence="4" key="1">
    <citation type="submission" date="2019-08" db="EMBL/GenBank/DDBJ databases">
        <authorList>
            <person name="Kucharzyk K."/>
            <person name="Murdoch R.W."/>
            <person name="Higgins S."/>
            <person name="Loffler F."/>
        </authorList>
    </citation>
    <scope>NUCLEOTIDE SEQUENCE</scope>
</reference>
<dbReference type="Pfam" id="PF13205">
    <property type="entry name" value="Big_5"/>
    <property type="match status" value="1"/>
</dbReference>
<gene>
    <name evidence="4" type="ORF">SDC9_12324</name>
</gene>
<organism evidence="4">
    <name type="scientific">bioreactor metagenome</name>
    <dbReference type="NCBI Taxonomy" id="1076179"/>
    <lineage>
        <taxon>unclassified sequences</taxon>
        <taxon>metagenomes</taxon>
        <taxon>ecological metagenomes</taxon>
    </lineage>
</organism>
<dbReference type="EMBL" id="VSSQ01000033">
    <property type="protein sequence ID" value="MPL66637.1"/>
    <property type="molecule type" value="Genomic_DNA"/>
</dbReference>